<accession>S5AJ25</accession>
<evidence type="ECO:0000313" key="3">
    <source>
        <dbReference type="Proteomes" id="UP000014909"/>
    </source>
</evidence>
<reference evidence="2 3" key="1">
    <citation type="journal article" date="2013" name="Genome Biol. Evol.">
        <title>Genomic Diversity of "Deep Ecotype" Alteromonas macleodii Isolates: Evidence for Pan-Mediterranean Clonal Frames.</title>
        <authorList>
            <person name="Lopez-Perez M."/>
            <person name="Gonzaga A."/>
            <person name="Rodriguez-Valera F."/>
        </authorList>
    </citation>
    <scope>NUCLEOTIDE SEQUENCE [LARGE SCALE GENOMIC DNA]</scope>
    <source>
        <strain evidence="3">'English Channel 615'</strain>
        <plasmid evidence="3">Plasmid</plasmid>
    </source>
</reference>
<keyword evidence="2" id="KW-0614">Plasmid</keyword>
<dbReference type="KEGG" id="amh:I633_22476"/>
<evidence type="ECO:0000313" key="2">
    <source>
        <dbReference type="EMBL" id="AGP79915.1"/>
    </source>
</evidence>
<dbReference type="PATRIC" id="fig|1300253.3.peg.4683"/>
<dbReference type="HOGENOM" id="CLU_1965922_0_0_6"/>
<organism evidence="2 3">
    <name type="scientific">Alteromonas mediterranea 615</name>
    <dbReference type="NCBI Taxonomy" id="1300253"/>
    <lineage>
        <taxon>Bacteria</taxon>
        <taxon>Pseudomonadati</taxon>
        <taxon>Pseudomonadota</taxon>
        <taxon>Gammaproteobacteria</taxon>
        <taxon>Alteromonadales</taxon>
        <taxon>Alteromonadaceae</taxon>
        <taxon>Alteromonas/Salinimonas group</taxon>
        <taxon>Alteromonas</taxon>
    </lineage>
</organism>
<dbReference type="EMBL" id="CP004847">
    <property type="protein sequence ID" value="AGP79915.1"/>
    <property type="molecule type" value="Genomic_DNA"/>
</dbReference>
<sequence length="127" mass="13984">MKKLLLTLVGASCMLSSVQAEEFDTDAILSGIKDTKLIFNCDHEDAKVVFKVTDGAQATKMFMIDEEGSMIQENTLEVSAKQCPEESQIPIGDYCVQPMCMIKEIAPAQKKPNPLVGQNDNPLDNIF</sequence>
<name>S5AJ25_9ALTE</name>
<geneLocation type="plasmid" evidence="2">
    <name>unnamed</name>
</geneLocation>
<keyword evidence="1" id="KW-0732">Signal</keyword>
<proteinExistence type="predicted"/>
<dbReference type="BioCyc" id="AMAC1300253:G12YX-3562-MONOMER"/>
<protein>
    <recommendedName>
        <fullName evidence="4">Secreted protein</fullName>
    </recommendedName>
</protein>
<dbReference type="Proteomes" id="UP000014909">
    <property type="component" value="Plasmid unnamed"/>
</dbReference>
<feature type="signal peptide" evidence="1">
    <location>
        <begin position="1"/>
        <end position="20"/>
    </location>
</feature>
<evidence type="ECO:0000256" key="1">
    <source>
        <dbReference type="SAM" id="SignalP"/>
    </source>
</evidence>
<feature type="chain" id="PRO_5004527299" description="Secreted protein" evidence="1">
    <location>
        <begin position="21"/>
        <end position="127"/>
    </location>
</feature>
<evidence type="ECO:0008006" key="4">
    <source>
        <dbReference type="Google" id="ProtNLM"/>
    </source>
</evidence>
<gene>
    <name evidence="2" type="ORF">I633_22476</name>
</gene>
<dbReference type="AlphaFoldDB" id="S5AJ25"/>